<evidence type="ECO:0000256" key="7">
    <source>
        <dbReference type="PROSITE-ProRule" id="PRU10141"/>
    </source>
</evidence>
<comment type="similarity">
    <text evidence="8">Belongs to the protein kinase superfamily.</text>
</comment>
<evidence type="ECO:0000256" key="3">
    <source>
        <dbReference type="ARBA" id="ARBA00022679"/>
    </source>
</evidence>
<dbReference type="SUPFAM" id="SSF56112">
    <property type="entry name" value="Protein kinase-like (PK-like)"/>
    <property type="match status" value="1"/>
</dbReference>
<dbReference type="Pfam" id="PF00069">
    <property type="entry name" value="Pkinase"/>
    <property type="match status" value="1"/>
</dbReference>
<dbReference type="Gene3D" id="3.30.200.20">
    <property type="entry name" value="Phosphorylase Kinase, domain 1"/>
    <property type="match status" value="1"/>
</dbReference>
<reference evidence="11" key="1">
    <citation type="submission" date="2009-11" db="EMBL/GenBank/DDBJ databases">
        <authorList>
            <consortium name="US DOE Joint Genome Institute (JGI-PGF)"/>
            <person name="Ottilar R."/>
            <person name="Schmutz J."/>
            <person name="Salamov A."/>
            <person name="Cheng J.F."/>
            <person name="Lucas S."/>
            <person name="Pitluck S."/>
            <person name="Gundlach H."/>
            <person name="Guo Y."/>
            <person name="Haberer G."/>
            <person name="Nasrallah J."/>
            <person name="Mayer K.F.X."/>
            <person name="van de Peer Y."/>
            <person name="Weigel D."/>
            <person name="Grigoriev I.V."/>
        </authorList>
    </citation>
    <scope>NUCLEOTIDE SEQUENCE</scope>
    <source>
        <strain evidence="11">Nigerian</strain>
    </source>
</reference>
<feature type="binding site" evidence="7">
    <location>
        <position position="120"/>
    </location>
    <ligand>
        <name>ATP</name>
        <dbReference type="ChEBI" id="CHEBI:30616"/>
    </ligand>
</feature>
<dbReference type="AlphaFoldDB" id="A0A1B8XUL0"/>
<dbReference type="PROSITE" id="PS00108">
    <property type="entry name" value="PROTEIN_KINASE_ST"/>
    <property type="match status" value="1"/>
</dbReference>
<dbReference type="PROSITE" id="PS00107">
    <property type="entry name" value="PROTEIN_KINASE_ATP"/>
    <property type="match status" value="1"/>
</dbReference>
<dbReference type="PANTHER" id="PTHR24351">
    <property type="entry name" value="RIBOSOMAL PROTEIN S6 KINASE"/>
    <property type="match status" value="1"/>
</dbReference>
<keyword evidence="2" id="KW-0597">Phosphoprotein</keyword>
<feature type="compositionally biased region" description="Basic and acidic residues" evidence="9">
    <location>
        <begin position="29"/>
        <end position="44"/>
    </location>
</feature>
<keyword evidence="1 8" id="KW-0723">Serine/threonine-protein kinase</keyword>
<dbReference type="InterPro" id="IPR008271">
    <property type="entry name" value="Ser/Thr_kinase_AS"/>
</dbReference>
<sequence length="425" mass="48377">MKRSSRDVVDSDPGPSQKKRRTTGSEEEEGKKSSKKREREKSLEEQQVQDESCREEKRKRQESDEVGDPVRPPAQTSRPDPLIISNYSFFSVLGEGGFGKVMLGKLGDAEPYVAIKSIRKTKKTNYNSIDIEARVLKIARECPFLCRGLAHFQSQRHAFFVLEFLSGGSLEDELERLGKLPMERIVFHSAEMICGLQFLHGKGIIHRDIKPQNILLDHEGHVRISDFGLAELNILGDNTTTGWAGTQGYVAPEIQQEKPYNAAVDWWSFGITICEMATGKSPFDRNYSRELRRAIDSCPSLDLPKWPALLDLLKKLLIENPEERIGVQGDIRSHSFFKSIDWVALEEKRAQPPFQPEAPPAKLFRPYNGKPSCLQTEKDQNYTVELLICTILLAGVGNIFESMRFLGNIRFWNPEGQYLIWAHDR</sequence>
<keyword evidence="5" id="KW-0418">Kinase</keyword>
<dbReference type="SMART" id="SM00220">
    <property type="entry name" value="S_TKc"/>
    <property type="match status" value="1"/>
</dbReference>
<evidence type="ECO:0000256" key="9">
    <source>
        <dbReference type="SAM" id="MobiDB-lite"/>
    </source>
</evidence>
<keyword evidence="3" id="KW-0808">Transferase</keyword>
<feature type="region of interest" description="Disordered" evidence="9">
    <location>
        <begin position="1"/>
        <end position="79"/>
    </location>
</feature>
<keyword evidence="6 7" id="KW-0067">ATP-binding</keyword>
<keyword evidence="4 7" id="KW-0547">Nucleotide-binding</keyword>
<dbReference type="GO" id="GO:0004674">
    <property type="term" value="F:protein serine/threonine kinase activity"/>
    <property type="evidence" value="ECO:0007669"/>
    <property type="project" value="UniProtKB-KW"/>
</dbReference>
<evidence type="ECO:0000256" key="8">
    <source>
        <dbReference type="RuleBase" id="RU000304"/>
    </source>
</evidence>
<dbReference type="FunFam" id="1.10.510.10:FF:000048">
    <property type="entry name" value="Protein kinase C"/>
    <property type="match status" value="1"/>
</dbReference>
<protein>
    <recommendedName>
        <fullName evidence="10">Protein kinase domain-containing protein</fullName>
    </recommendedName>
</protein>
<gene>
    <name evidence="11" type="ORF">XENTR_v90027067mg</name>
</gene>
<dbReference type="InterPro" id="IPR017441">
    <property type="entry name" value="Protein_kinase_ATP_BS"/>
</dbReference>
<dbReference type="InterPro" id="IPR011009">
    <property type="entry name" value="Kinase-like_dom_sf"/>
</dbReference>
<evidence type="ECO:0000256" key="5">
    <source>
        <dbReference type="ARBA" id="ARBA00022777"/>
    </source>
</evidence>
<evidence type="ECO:0000256" key="1">
    <source>
        <dbReference type="ARBA" id="ARBA00022527"/>
    </source>
</evidence>
<evidence type="ECO:0000256" key="2">
    <source>
        <dbReference type="ARBA" id="ARBA00022553"/>
    </source>
</evidence>
<evidence type="ECO:0000256" key="4">
    <source>
        <dbReference type="ARBA" id="ARBA00022741"/>
    </source>
</evidence>
<organism evidence="11">
    <name type="scientific">Xenopus tropicalis</name>
    <name type="common">Western clawed frog</name>
    <name type="synonym">Silurana tropicalis</name>
    <dbReference type="NCBI Taxonomy" id="8364"/>
    <lineage>
        <taxon>Eukaryota</taxon>
        <taxon>Metazoa</taxon>
        <taxon>Chordata</taxon>
        <taxon>Craniata</taxon>
        <taxon>Vertebrata</taxon>
        <taxon>Euteleostomi</taxon>
        <taxon>Amphibia</taxon>
        <taxon>Batrachia</taxon>
        <taxon>Anura</taxon>
        <taxon>Pipoidea</taxon>
        <taxon>Pipidae</taxon>
        <taxon>Xenopodinae</taxon>
        <taxon>Xenopus</taxon>
        <taxon>Silurana</taxon>
    </lineage>
</organism>
<dbReference type="EMBL" id="KV461813">
    <property type="protein sequence ID" value="OCA14336.1"/>
    <property type="molecule type" value="Genomic_DNA"/>
</dbReference>
<reference evidence="11" key="2">
    <citation type="journal article" date="2010" name="Science">
        <title>The genome of the Western clawed frog Xenopus tropicalis.</title>
        <authorList>
            <person name="Hellsten U."/>
            <person name="Harland R.M."/>
            <person name="Gilchrist M.J."/>
            <person name="Hendrix D."/>
            <person name="Jurka J."/>
            <person name="Kapitonov V."/>
            <person name="Ovcharenko I."/>
            <person name="Putnam N.H."/>
            <person name="Shu S."/>
            <person name="Taher L."/>
            <person name="Blitz I.L."/>
            <person name="Blumberg B."/>
            <person name="Dichmann D.S."/>
            <person name="Dubchak I."/>
            <person name="Amaya E."/>
            <person name="Detter J.C."/>
            <person name="Fletcher R."/>
            <person name="Gerhard D.S."/>
            <person name="Goodstein D."/>
            <person name="Graves T."/>
            <person name="Grigoriev I.V."/>
            <person name="Grimwood J."/>
            <person name="Kawashima T."/>
            <person name="Lindquist E."/>
            <person name="Lucas S.M."/>
            <person name="Mead P.E."/>
            <person name="Mitros T."/>
            <person name="Ogino H."/>
            <person name="Ohta Y."/>
            <person name="Poliakov A.V."/>
            <person name="Pollet N."/>
            <person name="Robert J."/>
            <person name="Salamov A."/>
            <person name="Sater A.K."/>
            <person name="Schmutz J."/>
            <person name="Terry A."/>
            <person name="Vize P.D."/>
            <person name="Warren W.C."/>
            <person name="Wells D."/>
            <person name="Wills A."/>
            <person name="Wilson R.K."/>
            <person name="Zimmerman L.B."/>
            <person name="Zorn A.M."/>
            <person name="Grainger R."/>
            <person name="Grammer T."/>
            <person name="Khokha M.K."/>
            <person name="Richardson P.M."/>
            <person name="Rokhsar D.S."/>
        </authorList>
    </citation>
    <scope>NUCLEOTIDE SEQUENCE [LARGE SCALE GENOMIC DNA]</scope>
    <source>
        <strain evidence="11">Nigerian</strain>
    </source>
</reference>
<accession>A0A1B8XUL0</accession>
<evidence type="ECO:0000259" key="10">
    <source>
        <dbReference type="PROSITE" id="PS50011"/>
    </source>
</evidence>
<reference evidence="11" key="3">
    <citation type="submission" date="2016-05" db="EMBL/GenBank/DDBJ databases">
        <title>WGS assembly of Xenopus tropicalis.</title>
        <authorList>
            <person name="Sessions A."/>
            <person name="Jenkins J."/>
            <person name="Mitros T."/>
            <person name="Lyons J.T."/>
            <person name="Dichmann D.S."/>
            <person name="Robert J."/>
            <person name="Harland R.M."/>
            <person name="Rokhsar D.S."/>
        </authorList>
    </citation>
    <scope>NUCLEOTIDE SEQUENCE</scope>
    <source>
        <strain evidence="11">Nigerian</strain>
    </source>
</reference>
<name>A0A1B8XUL0_XENTR</name>
<proteinExistence type="inferred from homology"/>
<feature type="domain" description="Protein kinase" evidence="10">
    <location>
        <begin position="87"/>
        <end position="337"/>
    </location>
</feature>
<evidence type="ECO:0000313" key="11">
    <source>
        <dbReference type="EMBL" id="OCA14336.1"/>
    </source>
</evidence>
<evidence type="ECO:0000256" key="6">
    <source>
        <dbReference type="ARBA" id="ARBA00022840"/>
    </source>
</evidence>
<dbReference type="PROSITE" id="PS50011">
    <property type="entry name" value="PROTEIN_KINASE_DOM"/>
    <property type="match status" value="1"/>
</dbReference>
<dbReference type="InterPro" id="IPR000719">
    <property type="entry name" value="Prot_kinase_dom"/>
</dbReference>
<dbReference type="Gene3D" id="1.10.510.10">
    <property type="entry name" value="Transferase(Phosphotransferase) domain 1"/>
    <property type="match status" value="1"/>
</dbReference>
<feature type="compositionally biased region" description="Basic and acidic residues" evidence="9">
    <location>
        <begin position="51"/>
        <end position="63"/>
    </location>
</feature>
<dbReference type="GO" id="GO:0005524">
    <property type="term" value="F:ATP binding"/>
    <property type="evidence" value="ECO:0007669"/>
    <property type="project" value="UniProtKB-UniRule"/>
</dbReference>